<protein>
    <submittedName>
        <fullName evidence="1">Uncharacterized protein</fullName>
    </submittedName>
</protein>
<comment type="caution">
    <text evidence="1">The sequence shown here is derived from an EMBL/GenBank/DDBJ whole genome shotgun (WGS) entry which is preliminary data.</text>
</comment>
<keyword evidence="2" id="KW-1185">Reference proteome</keyword>
<evidence type="ECO:0000313" key="2">
    <source>
        <dbReference type="Proteomes" id="UP001227268"/>
    </source>
</evidence>
<evidence type="ECO:0000313" key="1">
    <source>
        <dbReference type="EMBL" id="KAJ9095613.1"/>
    </source>
</evidence>
<accession>A0ACC2V973</accession>
<dbReference type="EMBL" id="JASBWT010000021">
    <property type="protein sequence ID" value="KAJ9095613.1"/>
    <property type="molecule type" value="Genomic_DNA"/>
</dbReference>
<proteinExistence type="predicted"/>
<sequence length="587" mass="63483">MAVNSANETKVLCLYSGGTLGMLATAQGYVPEKGYLTLFSNSQTAATYRNWTAQNSPDGSRPTSPLPNNAKHSMVGRAMLAKTRAHTGQLESHDLSAHTLITPPIGPNGNRIRYSILEYDPLLDSPDMTSADWIRLAADIEANYSAYDGFVILHGTDTMAYTSSALSFLLEDLGKTVIVTGAQVPLGQLRNDAVENTLNSIILAGTYVIPEVCLYFDRKLLRGNRTRKVSSSDFAAFASPNMDPLAEQIDWFLVNRPTALQAFRAHKELDNNVAVLQIFPGISTATVKAFLSPPLRGIVLESFGAGNIPQREDVFEVIKEACDRGVVIVNITQCTKGSVLAYYPAMRKLAAAGVVSGADMTPEAALSKLSYLLSKEELNTTTVRQLMSIPIRGEMTLPDDSPTAVSGQSSGLEGIMGHLLHLNSSPDTIVNTSRRDDAPQTSSQVTGSLPRKLDEHDSRLAESLLLPYTLCLAAAKDNLSTMMDLIKRAKTLSENSSGHNRSEKVGRNLIDDLDSAFGKNALHVAADCGSKFCLEALLQIGAFVHTRDRAGHTALFYAERKSHIDCIRILESAGAHHGGIDDVDEMD</sequence>
<name>A0ACC2V973_9TREE</name>
<organism evidence="1 2">
    <name type="scientific">Naganishia friedmannii</name>
    <dbReference type="NCBI Taxonomy" id="89922"/>
    <lineage>
        <taxon>Eukaryota</taxon>
        <taxon>Fungi</taxon>
        <taxon>Dikarya</taxon>
        <taxon>Basidiomycota</taxon>
        <taxon>Agaricomycotina</taxon>
        <taxon>Tremellomycetes</taxon>
        <taxon>Filobasidiales</taxon>
        <taxon>Filobasidiaceae</taxon>
        <taxon>Naganishia</taxon>
    </lineage>
</organism>
<gene>
    <name evidence="1" type="ORF">QFC21_005484</name>
</gene>
<dbReference type="Proteomes" id="UP001227268">
    <property type="component" value="Unassembled WGS sequence"/>
</dbReference>
<reference evidence="1" key="1">
    <citation type="submission" date="2023-04" db="EMBL/GenBank/DDBJ databases">
        <title>Draft Genome sequencing of Naganishia species isolated from polar environments using Oxford Nanopore Technology.</title>
        <authorList>
            <person name="Leo P."/>
            <person name="Venkateswaran K."/>
        </authorList>
    </citation>
    <scope>NUCLEOTIDE SEQUENCE</scope>
    <source>
        <strain evidence="1">MNA-CCFEE 5423</strain>
    </source>
</reference>